<feature type="compositionally biased region" description="Polar residues" evidence="1">
    <location>
        <begin position="1"/>
        <end position="14"/>
    </location>
</feature>
<evidence type="ECO:0000313" key="3">
    <source>
        <dbReference type="Proteomes" id="UP000310200"/>
    </source>
</evidence>
<reference evidence="2 3" key="1">
    <citation type="journal article" date="2019" name="Philos. Trans. R. Soc. Lond., B, Biol. Sci.">
        <title>Ant behaviour and brain gene expression of defending hosts depend on the ecological success of the intruding social parasite.</title>
        <authorList>
            <person name="Kaur R."/>
            <person name="Stoldt M."/>
            <person name="Jongepier E."/>
            <person name="Feldmeyer B."/>
            <person name="Menzel F."/>
            <person name="Bornberg-Bauer E."/>
            <person name="Foitzik S."/>
        </authorList>
    </citation>
    <scope>NUCLEOTIDE SEQUENCE [LARGE SCALE GENOMIC DNA]</scope>
    <source>
        <tissue evidence="2">Whole body</tissue>
    </source>
</reference>
<name>A0A4S2KU88_9HYME</name>
<evidence type="ECO:0000313" key="2">
    <source>
        <dbReference type="EMBL" id="TGZ53622.1"/>
    </source>
</evidence>
<proteinExistence type="predicted"/>
<dbReference type="AlphaFoldDB" id="A0A4S2KU88"/>
<feature type="region of interest" description="Disordered" evidence="1">
    <location>
        <begin position="1"/>
        <end position="29"/>
    </location>
</feature>
<organism evidence="2 3">
    <name type="scientific">Temnothorax longispinosus</name>
    <dbReference type="NCBI Taxonomy" id="300112"/>
    <lineage>
        <taxon>Eukaryota</taxon>
        <taxon>Metazoa</taxon>
        <taxon>Ecdysozoa</taxon>
        <taxon>Arthropoda</taxon>
        <taxon>Hexapoda</taxon>
        <taxon>Insecta</taxon>
        <taxon>Pterygota</taxon>
        <taxon>Neoptera</taxon>
        <taxon>Endopterygota</taxon>
        <taxon>Hymenoptera</taxon>
        <taxon>Apocrita</taxon>
        <taxon>Aculeata</taxon>
        <taxon>Formicoidea</taxon>
        <taxon>Formicidae</taxon>
        <taxon>Myrmicinae</taxon>
        <taxon>Temnothorax</taxon>
    </lineage>
</organism>
<evidence type="ECO:0000256" key="1">
    <source>
        <dbReference type="SAM" id="MobiDB-lite"/>
    </source>
</evidence>
<sequence>MTSSPFKSTRNSRVNAEGRRTRLNTPMNEYGRVQRQLRCHKAPIVKTPLHEVPVADARATSDTACSREKQTRRQRENEADETEAEYASTRNR</sequence>
<accession>A0A4S2KU88</accession>
<feature type="region of interest" description="Disordered" evidence="1">
    <location>
        <begin position="50"/>
        <end position="92"/>
    </location>
</feature>
<feature type="compositionally biased region" description="Basic and acidic residues" evidence="1">
    <location>
        <begin position="65"/>
        <end position="77"/>
    </location>
</feature>
<gene>
    <name evidence="2" type="ORF">DBV15_11068</name>
</gene>
<dbReference type="Proteomes" id="UP000310200">
    <property type="component" value="Unassembled WGS sequence"/>
</dbReference>
<dbReference type="EMBL" id="QBLH01000982">
    <property type="protein sequence ID" value="TGZ53622.1"/>
    <property type="molecule type" value="Genomic_DNA"/>
</dbReference>
<comment type="caution">
    <text evidence="2">The sequence shown here is derived from an EMBL/GenBank/DDBJ whole genome shotgun (WGS) entry which is preliminary data.</text>
</comment>
<keyword evidence="3" id="KW-1185">Reference proteome</keyword>
<protein>
    <submittedName>
        <fullName evidence="2">Uncharacterized protein</fullName>
    </submittedName>
</protein>